<proteinExistence type="predicted"/>
<keyword evidence="1" id="KW-0732">Signal</keyword>
<name>A0A1V6LS15_9FLAO</name>
<organism evidence="2 3">
    <name type="scientific">Croceivirga radicis</name>
    <dbReference type="NCBI Taxonomy" id="1929488"/>
    <lineage>
        <taxon>Bacteria</taxon>
        <taxon>Pseudomonadati</taxon>
        <taxon>Bacteroidota</taxon>
        <taxon>Flavobacteriia</taxon>
        <taxon>Flavobacteriales</taxon>
        <taxon>Flavobacteriaceae</taxon>
        <taxon>Croceivirga</taxon>
    </lineage>
</organism>
<comment type="caution">
    <text evidence="2">The sequence shown here is derived from an EMBL/GenBank/DDBJ whole genome shotgun (WGS) entry which is preliminary data.</text>
</comment>
<keyword evidence="3" id="KW-1185">Reference proteome</keyword>
<evidence type="ECO:0000313" key="2">
    <source>
        <dbReference type="EMBL" id="OQD42837.1"/>
    </source>
</evidence>
<dbReference type="RefSeq" id="WP_080318650.1">
    <property type="nucleotide sequence ID" value="NZ_MTBC01000004.1"/>
</dbReference>
<accession>A0A1V6LS15</accession>
<gene>
    <name evidence="2" type="ORF">BUL40_07000</name>
</gene>
<dbReference type="OrthoDB" id="10010664at2"/>
<reference evidence="2 3" key="1">
    <citation type="submission" date="2016-12" db="EMBL/GenBank/DDBJ databases">
        <authorList>
            <person name="Song W.-J."/>
            <person name="Kurnit D.M."/>
        </authorList>
    </citation>
    <scope>NUCLEOTIDE SEQUENCE [LARGE SCALE GENOMIC DNA]</scope>
    <source>
        <strain evidence="2 3">HSG9</strain>
    </source>
</reference>
<dbReference type="Proteomes" id="UP000191680">
    <property type="component" value="Unassembled WGS sequence"/>
</dbReference>
<evidence type="ECO:0008006" key="4">
    <source>
        <dbReference type="Google" id="ProtNLM"/>
    </source>
</evidence>
<dbReference type="EMBL" id="MTBC01000004">
    <property type="protein sequence ID" value="OQD42837.1"/>
    <property type="molecule type" value="Genomic_DNA"/>
</dbReference>
<sequence>MKNGLLTLLLGVVAAGTTYAQQTAKSTMLQQKKAYENMPVAHRFDNGLTLNAKEIAKKQAAHEDKKQFLILFIQGLDELKDKEKEKLISDVKHNPFSNRLKKFTSSYKSQLAKPETLNWVGLNK</sequence>
<feature type="signal peptide" evidence="1">
    <location>
        <begin position="1"/>
        <end position="20"/>
    </location>
</feature>
<evidence type="ECO:0000313" key="3">
    <source>
        <dbReference type="Proteomes" id="UP000191680"/>
    </source>
</evidence>
<dbReference type="AlphaFoldDB" id="A0A1V6LS15"/>
<feature type="chain" id="PRO_5012957871" description="DUF4890 domain-containing protein" evidence="1">
    <location>
        <begin position="21"/>
        <end position="124"/>
    </location>
</feature>
<evidence type="ECO:0000256" key="1">
    <source>
        <dbReference type="SAM" id="SignalP"/>
    </source>
</evidence>
<protein>
    <recommendedName>
        <fullName evidence="4">DUF4890 domain-containing protein</fullName>
    </recommendedName>
</protein>